<keyword evidence="4" id="KW-1185">Reference proteome</keyword>
<proteinExistence type="predicted"/>
<evidence type="ECO:0000313" key="1">
    <source>
        <dbReference type="EMBL" id="GAA0535428.1"/>
    </source>
</evidence>
<name>A0A917NBY8_9PSEU</name>
<reference evidence="2" key="3">
    <citation type="submission" date="2020-09" db="EMBL/GenBank/DDBJ databases">
        <authorList>
            <person name="Sun Q."/>
            <person name="Zhou Y."/>
        </authorList>
    </citation>
    <scope>NUCLEOTIDE SEQUENCE</scope>
    <source>
        <strain evidence="2">CGMCC 4.7206</strain>
    </source>
</reference>
<dbReference type="Proteomes" id="UP001500220">
    <property type="component" value="Unassembled WGS sequence"/>
</dbReference>
<dbReference type="EMBL" id="BAAAHC010000019">
    <property type="protein sequence ID" value="GAA0535428.1"/>
    <property type="molecule type" value="Genomic_DNA"/>
</dbReference>
<protein>
    <submittedName>
        <fullName evidence="2">Uncharacterized protein</fullName>
    </submittedName>
</protein>
<evidence type="ECO:0000313" key="4">
    <source>
        <dbReference type="Proteomes" id="UP001500220"/>
    </source>
</evidence>
<reference evidence="1" key="4">
    <citation type="submission" date="2023-12" db="EMBL/GenBank/DDBJ databases">
        <authorList>
            <person name="Sun Q."/>
            <person name="Inoue M."/>
        </authorList>
    </citation>
    <scope>NUCLEOTIDE SEQUENCE</scope>
    <source>
        <strain evidence="1">JCM 10664</strain>
    </source>
</reference>
<gene>
    <name evidence="1" type="ORF">GCM10009545_42530</name>
    <name evidence="2" type="ORF">GCM10011581_25190</name>
</gene>
<reference evidence="1 4" key="2">
    <citation type="journal article" date="2019" name="Int. J. Syst. Evol. Microbiol.">
        <title>The Global Catalogue of Microorganisms (GCM) 10K type strain sequencing project: providing services to taxonomists for standard genome sequencing and annotation.</title>
        <authorList>
            <consortium name="The Broad Institute Genomics Platform"/>
            <consortium name="The Broad Institute Genome Sequencing Center for Infectious Disease"/>
            <person name="Wu L."/>
            <person name="Ma J."/>
        </authorList>
    </citation>
    <scope>NUCLEOTIDE SEQUENCE [LARGE SCALE GENOMIC DNA]</scope>
    <source>
        <strain evidence="1 4">JCM 10664</strain>
    </source>
</reference>
<reference evidence="2 3" key="1">
    <citation type="journal article" date="2014" name="Int. J. Syst. Evol. Microbiol.">
        <title>Complete genome sequence of Corynebacterium casei LMG S-19264T (=DSM 44701T), isolated from a smear-ripened cheese.</title>
        <authorList>
            <consortium name="US DOE Joint Genome Institute (JGI-PGF)"/>
            <person name="Walter F."/>
            <person name="Albersmeier A."/>
            <person name="Kalinowski J."/>
            <person name="Ruckert C."/>
        </authorList>
    </citation>
    <scope>NUCLEOTIDE SEQUENCE [LARGE SCALE GENOMIC DNA]</scope>
    <source>
        <strain evidence="2 3">CGMCC 4.7206</strain>
    </source>
</reference>
<accession>A0A917NBY8</accession>
<organism evidence="2 3">
    <name type="scientific">Saccharopolyspora thermophila</name>
    <dbReference type="NCBI Taxonomy" id="89367"/>
    <lineage>
        <taxon>Bacteria</taxon>
        <taxon>Bacillati</taxon>
        <taxon>Actinomycetota</taxon>
        <taxon>Actinomycetes</taxon>
        <taxon>Pseudonocardiales</taxon>
        <taxon>Pseudonocardiaceae</taxon>
        <taxon>Saccharopolyspora</taxon>
    </lineage>
</organism>
<dbReference type="EMBL" id="BMMT01000007">
    <property type="protein sequence ID" value="GGI87094.1"/>
    <property type="molecule type" value="Genomic_DNA"/>
</dbReference>
<evidence type="ECO:0000313" key="3">
    <source>
        <dbReference type="Proteomes" id="UP000597989"/>
    </source>
</evidence>
<dbReference type="AlphaFoldDB" id="A0A917NBY8"/>
<comment type="caution">
    <text evidence="2">The sequence shown here is derived from an EMBL/GenBank/DDBJ whole genome shotgun (WGS) entry which is preliminary data.</text>
</comment>
<evidence type="ECO:0000313" key="2">
    <source>
        <dbReference type="EMBL" id="GGI87094.1"/>
    </source>
</evidence>
<sequence>MARKVLIAQAVLLTAGLLALFVRELPGLVREVRMWRMTMSFRRGIPGKHPQRG</sequence>
<dbReference type="RefSeq" id="WP_188987505.1">
    <property type="nucleotide sequence ID" value="NZ_BAAAHC010000019.1"/>
</dbReference>
<dbReference type="Proteomes" id="UP000597989">
    <property type="component" value="Unassembled WGS sequence"/>
</dbReference>